<keyword evidence="2" id="KW-1185">Reference proteome</keyword>
<accession>A0AAV0GBT3</accession>
<dbReference type="InterPro" id="IPR036397">
    <property type="entry name" value="RNaseH_sf"/>
</dbReference>
<dbReference type="Gene3D" id="3.30.420.10">
    <property type="entry name" value="Ribonuclease H-like superfamily/Ribonuclease H"/>
    <property type="match status" value="1"/>
</dbReference>
<dbReference type="GO" id="GO:0003676">
    <property type="term" value="F:nucleic acid binding"/>
    <property type="evidence" value="ECO:0007669"/>
    <property type="project" value="InterPro"/>
</dbReference>
<gene>
    <name evidence="1" type="ORF">CEPIT_LOCUS41888</name>
</gene>
<comment type="caution">
    <text evidence="1">The sequence shown here is derived from an EMBL/GenBank/DDBJ whole genome shotgun (WGS) entry which is preliminary data.</text>
</comment>
<dbReference type="AlphaFoldDB" id="A0AAV0GBT3"/>
<sequence length="235" mass="25796">MIAETHLSKINTYNFQIGGVDVKTRVVDDAKLVPAALLELGVGGDGGAHPIVGLDVKVSSNLFGRRKRCDLLILCTGSNGLILQLNPMRRRNNALRTVADFLSLKDVSFVCPNGFRKSTRGLPLFVYANHTITTYGRFRKTTRNASFDCSEIGAVEVGDYAARALRNPKLLRCESFTKLGKEAGVDLTTGNSDNGKLAKRRPKWDAEVFSDEEVLSVMHDAAACYRIVHKLLQSP</sequence>
<dbReference type="Proteomes" id="UP001152523">
    <property type="component" value="Unassembled WGS sequence"/>
</dbReference>
<protein>
    <submittedName>
        <fullName evidence="1">Uncharacterized protein</fullName>
    </submittedName>
</protein>
<name>A0AAV0GBT3_9ASTE</name>
<organism evidence="1 2">
    <name type="scientific">Cuscuta epithymum</name>
    <dbReference type="NCBI Taxonomy" id="186058"/>
    <lineage>
        <taxon>Eukaryota</taxon>
        <taxon>Viridiplantae</taxon>
        <taxon>Streptophyta</taxon>
        <taxon>Embryophyta</taxon>
        <taxon>Tracheophyta</taxon>
        <taxon>Spermatophyta</taxon>
        <taxon>Magnoliopsida</taxon>
        <taxon>eudicotyledons</taxon>
        <taxon>Gunneridae</taxon>
        <taxon>Pentapetalae</taxon>
        <taxon>asterids</taxon>
        <taxon>lamiids</taxon>
        <taxon>Solanales</taxon>
        <taxon>Convolvulaceae</taxon>
        <taxon>Cuscuteae</taxon>
        <taxon>Cuscuta</taxon>
        <taxon>Cuscuta subgen. Cuscuta</taxon>
    </lineage>
</organism>
<evidence type="ECO:0000313" key="2">
    <source>
        <dbReference type="Proteomes" id="UP001152523"/>
    </source>
</evidence>
<evidence type="ECO:0000313" key="1">
    <source>
        <dbReference type="EMBL" id="CAH9145014.1"/>
    </source>
</evidence>
<dbReference type="EMBL" id="CAMAPF010001073">
    <property type="protein sequence ID" value="CAH9145014.1"/>
    <property type="molecule type" value="Genomic_DNA"/>
</dbReference>
<proteinExistence type="predicted"/>
<reference evidence="1" key="1">
    <citation type="submission" date="2022-07" db="EMBL/GenBank/DDBJ databases">
        <authorList>
            <person name="Macas J."/>
            <person name="Novak P."/>
            <person name="Neumann P."/>
        </authorList>
    </citation>
    <scope>NUCLEOTIDE SEQUENCE</scope>
</reference>